<evidence type="ECO:0000313" key="1">
    <source>
        <dbReference type="EMBL" id="KAK2180779.1"/>
    </source>
</evidence>
<comment type="caution">
    <text evidence="1">The sequence shown here is derived from an EMBL/GenBank/DDBJ whole genome shotgun (WGS) entry which is preliminary data.</text>
</comment>
<organism evidence="1 2">
    <name type="scientific">Ridgeia piscesae</name>
    <name type="common">Tubeworm</name>
    <dbReference type="NCBI Taxonomy" id="27915"/>
    <lineage>
        <taxon>Eukaryota</taxon>
        <taxon>Metazoa</taxon>
        <taxon>Spiralia</taxon>
        <taxon>Lophotrochozoa</taxon>
        <taxon>Annelida</taxon>
        <taxon>Polychaeta</taxon>
        <taxon>Sedentaria</taxon>
        <taxon>Canalipalpata</taxon>
        <taxon>Sabellida</taxon>
        <taxon>Siboglinidae</taxon>
        <taxon>Ridgeia</taxon>
    </lineage>
</organism>
<proteinExistence type="predicted"/>
<dbReference type="EMBL" id="JAODUO010000426">
    <property type="protein sequence ID" value="KAK2180779.1"/>
    <property type="molecule type" value="Genomic_DNA"/>
</dbReference>
<gene>
    <name evidence="1" type="ORF">NP493_426g02016</name>
</gene>
<accession>A0AAD9L0H6</accession>
<sequence>MNRRAFQRRYKAPEANAGRLVGGLVYRVPASATGTGRFGSRGDYRRRTCCEVFRSRIHSAIHTHTPVFSRSTQFSLIRKQRRVDRQIHPALEIGSAGFIFSPACIPAS</sequence>
<reference evidence="1" key="1">
    <citation type="journal article" date="2023" name="Mol. Biol. Evol.">
        <title>Third-Generation Sequencing Reveals the Adaptive Role of the Epigenome in Three Deep-Sea Polychaetes.</title>
        <authorList>
            <person name="Perez M."/>
            <person name="Aroh O."/>
            <person name="Sun Y."/>
            <person name="Lan Y."/>
            <person name="Juniper S.K."/>
            <person name="Young C.R."/>
            <person name="Angers B."/>
            <person name="Qian P.Y."/>
        </authorList>
    </citation>
    <scope>NUCLEOTIDE SEQUENCE</scope>
    <source>
        <strain evidence="1">R07B-5</strain>
    </source>
</reference>
<keyword evidence="2" id="KW-1185">Reference proteome</keyword>
<evidence type="ECO:0000313" key="2">
    <source>
        <dbReference type="Proteomes" id="UP001209878"/>
    </source>
</evidence>
<dbReference type="AlphaFoldDB" id="A0AAD9L0H6"/>
<name>A0AAD9L0H6_RIDPI</name>
<dbReference type="Proteomes" id="UP001209878">
    <property type="component" value="Unassembled WGS sequence"/>
</dbReference>
<protein>
    <submittedName>
        <fullName evidence="1">Uncharacterized protein</fullName>
    </submittedName>
</protein>